<evidence type="ECO:0000259" key="1">
    <source>
        <dbReference type="PROSITE" id="PS50883"/>
    </source>
</evidence>
<evidence type="ECO:0000259" key="2">
    <source>
        <dbReference type="PROSITE" id="PS50887"/>
    </source>
</evidence>
<dbReference type="CDD" id="cd01949">
    <property type="entry name" value="GGDEF"/>
    <property type="match status" value="1"/>
</dbReference>
<dbReference type="CDD" id="cd01948">
    <property type="entry name" value="EAL"/>
    <property type="match status" value="1"/>
</dbReference>
<dbReference type="SUPFAM" id="SSF141868">
    <property type="entry name" value="EAL domain-like"/>
    <property type="match status" value="1"/>
</dbReference>
<feature type="domain" description="GGDEF" evidence="2">
    <location>
        <begin position="1"/>
        <end position="114"/>
    </location>
</feature>
<evidence type="ECO:0000313" key="3">
    <source>
        <dbReference type="EMBL" id="OWS71980.1"/>
    </source>
</evidence>
<reference evidence="3 4" key="1">
    <citation type="submission" date="2017-05" db="EMBL/GenBank/DDBJ databases">
        <title>Polynucleobacter sp. MWH-K35W1 isolated from the permanently anoxic monimolimnion of a meromictic lake.</title>
        <authorList>
            <person name="Hahn M.W."/>
        </authorList>
    </citation>
    <scope>NUCLEOTIDE SEQUENCE [LARGE SCALE GENOMIC DNA]</scope>
    <source>
        <strain evidence="3 4">MWH-K35W1</strain>
    </source>
</reference>
<dbReference type="AlphaFoldDB" id="A0A254PZI8"/>
<dbReference type="GO" id="GO:0071111">
    <property type="term" value="F:cyclic-guanylate-specific phosphodiesterase activity"/>
    <property type="evidence" value="ECO:0007669"/>
    <property type="project" value="InterPro"/>
</dbReference>
<dbReference type="PANTHER" id="PTHR33121">
    <property type="entry name" value="CYCLIC DI-GMP PHOSPHODIESTERASE PDEF"/>
    <property type="match status" value="1"/>
</dbReference>
<dbReference type="EMBL" id="NGUO01000006">
    <property type="protein sequence ID" value="OWS71980.1"/>
    <property type="molecule type" value="Genomic_DNA"/>
</dbReference>
<proteinExistence type="predicted"/>
<name>A0A254PZI8_9BURK</name>
<dbReference type="PANTHER" id="PTHR33121:SF70">
    <property type="entry name" value="SIGNALING PROTEIN YKOW"/>
    <property type="match status" value="1"/>
</dbReference>
<dbReference type="PROSITE" id="PS50887">
    <property type="entry name" value="GGDEF"/>
    <property type="match status" value="1"/>
</dbReference>
<comment type="caution">
    <text evidence="3">The sequence shown here is derived from an EMBL/GenBank/DDBJ whole genome shotgun (WGS) entry which is preliminary data.</text>
</comment>
<accession>A0A254PZI8</accession>
<dbReference type="InterPro" id="IPR043128">
    <property type="entry name" value="Rev_trsase/Diguanyl_cyclase"/>
</dbReference>
<dbReference type="InterPro" id="IPR050706">
    <property type="entry name" value="Cyclic-di-GMP_PDE-like"/>
</dbReference>
<feature type="domain" description="EAL" evidence="1">
    <location>
        <begin position="123"/>
        <end position="369"/>
    </location>
</feature>
<keyword evidence="4" id="KW-1185">Reference proteome</keyword>
<dbReference type="Gene3D" id="3.20.20.450">
    <property type="entry name" value="EAL domain"/>
    <property type="match status" value="1"/>
</dbReference>
<dbReference type="SUPFAM" id="SSF55073">
    <property type="entry name" value="Nucleotide cyclase"/>
    <property type="match status" value="1"/>
</dbReference>
<dbReference type="PROSITE" id="PS50883">
    <property type="entry name" value="EAL"/>
    <property type="match status" value="1"/>
</dbReference>
<dbReference type="Pfam" id="PF00990">
    <property type="entry name" value="GGDEF"/>
    <property type="match status" value="1"/>
</dbReference>
<organism evidence="3 4">
    <name type="scientific">Polynucleobacter aenigmaticus</name>
    <dbReference type="NCBI Taxonomy" id="1743164"/>
    <lineage>
        <taxon>Bacteria</taxon>
        <taxon>Pseudomonadati</taxon>
        <taxon>Pseudomonadota</taxon>
        <taxon>Betaproteobacteria</taxon>
        <taxon>Burkholderiales</taxon>
        <taxon>Burkholderiaceae</taxon>
        <taxon>Polynucleobacter</taxon>
    </lineage>
</organism>
<evidence type="ECO:0008006" key="5">
    <source>
        <dbReference type="Google" id="ProtNLM"/>
    </source>
</evidence>
<sequence>MLLKEFGARIQKAIRPKDIVARIGGDEYLILFEEIGTTVADAKKILEEAIERILEGFIEHHDLGDGVYVQAKASIGIVIFGDQESQFDDILKYADLAMYAVKSDPHLSHRFFDLGLMEQFKQKSNYFARLKNACALKQISIVYQPVVDRNQDVVAYEALARWNDPEFGIVMPDDFIPFAEKNGLIIEVGNIIIENIFSNQDLWNSPENDQQPDVMINISAHQLMNLGFAKKFIASCEQFHIPMNRIHLEITESINIGNIDAAIEVMLFLNKQGVRFALDDFGTGFSSLTYLQKLPIQYLKIDKSFVAGLGVSSDDEAIATNILILARGLGIKVIAEGVETQAQFEWLLSKGCDYFQGWYFGQPVDSLKF</sequence>
<protein>
    <recommendedName>
        <fullName evidence="5">Diguanylate cyclase</fullName>
    </recommendedName>
</protein>
<evidence type="ECO:0000313" key="4">
    <source>
        <dbReference type="Proteomes" id="UP000198104"/>
    </source>
</evidence>
<dbReference type="SMART" id="SM00052">
    <property type="entry name" value="EAL"/>
    <property type="match status" value="1"/>
</dbReference>
<dbReference type="Gene3D" id="3.30.70.270">
    <property type="match status" value="1"/>
</dbReference>
<gene>
    <name evidence="3" type="ORF">CBI30_03870</name>
</gene>
<dbReference type="Proteomes" id="UP000198104">
    <property type="component" value="Unassembled WGS sequence"/>
</dbReference>
<dbReference type="OrthoDB" id="9813903at2"/>
<dbReference type="InterPro" id="IPR029787">
    <property type="entry name" value="Nucleotide_cyclase"/>
</dbReference>
<dbReference type="InterPro" id="IPR001633">
    <property type="entry name" value="EAL_dom"/>
</dbReference>
<dbReference type="InterPro" id="IPR000160">
    <property type="entry name" value="GGDEF_dom"/>
</dbReference>
<dbReference type="NCBIfam" id="TIGR00254">
    <property type="entry name" value="GGDEF"/>
    <property type="match status" value="1"/>
</dbReference>
<dbReference type="InterPro" id="IPR035919">
    <property type="entry name" value="EAL_sf"/>
</dbReference>
<dbReference type="Pfam" id="PF00563">
    <property type="entry name" value="EAL"/>
    <property type="match status" value="1"/>
</dbReference>